<evidence type="ECO:0000259" key="2">
    <source>
        <dbReference type="Pfam" id="PF11396"/>
    </source>
</evidence>
<proteinExistence type="predicted"/>
<feature type="chain" id="PRO_5012687061" evidence="1">
    <location>
        <begin position="26"/>
        <end position="150"/>
    </location>
</feature>
<evidence type="ECO:0000313" key="3">
    <source>
        <dbReference type="EMBL" id="SMC76126.1"/>
    </source>
</evidence>
<dbReference type="Pfam" id="PF11396">
    <property type="entry name" value="PepSY_like"/>
    <property type="match status" value="1"/>
</dbReference>
<protein>
    <submittedName>
        <fullName evidence="3">Putative beta-lactamase-inhibitor-like, PepSY-like</fullName>
    </submittedName>
</protein>
<gene>
    <name evidence="3" type="ORF">SAMN06296427_107114</name>
</gene>
<dbReference type="AlphaFoldDB" id="A0A1W2BTR8"/>
<accession>A0A1W2BTR8</accession>
<feature type="domain" description="Putative beta-lactamase-inhibitor-like PepSY-like" evidence="2">
    <location>
        <begin position="65"/>
        <end position="146"/>
    </location>
</feature>
<dbReference type="STRING" id="1434700.SAMN06296427_107114"/>
<evidence type="ECO:0000256" key="1">
    <source>
        <dbReference type="SAM" id="SignalP"/>
    </source>
</evidence>
<keyword evidence="4" id="KW-1185">Reference proteome</keyword>
<dbReference type="OrthoDB" id="710080at2"/>
<reference evidence="4" key="1">
    <citation type="submission" date="2017-04" db="EMBL/GenBank/DDBJ databases">
        <authorList>
            <person name="Varghese N."/>
            <person name="Submissions S."/>
        </authorList>
    </citation>
    <scope>NUCLEOTIDE SEQUENCE [LARGE SCALE GENOMIC DNA]</scope>
    <source>
        <strain evidence="4">CGMCC 1.12708</strain>
    </source>
</reference>
<sequence>MNTKFNLVKAVMTLGVFVLSFQVNAQETVIKTTELPKTAQDFISKNFSGQKVSQAIKDKGMISTDYEVWLDNGVKIEFDGNGNWEEVDGENDAVIPTGFIPKKITSYVSKNFPTHKISKIEKDSNSYDVELTNGLDLEFKLNGDFLRIDD</sequence>
<dbReference type="InterPro" id="IPR021533">
    <property type="entry name" value="PepSY-like"/>
</dbReference>
<dbReference type="Gene3D" id="3.40.1420.30">
    <property type="match status" value="1"/>
</dbReference>
<dbReference type="Proteomes" id="UP000192393">
    <property type="component" value="Unassembled WGS sequence"/>
</dbReference>
<dbReference type="RefSeq" id="WP_084017793.1">
    <property type="nucleotide sequence ID" value="NZ_FWXS01000007.1"/>
</dbReference>
<feature type="signal peptide" evidence="1">
    <location>
        <begin position="1"/>
        <end position="25"/>
    </location>
</feature>
<name>A0A1W2BTR8_9FLAO</name>
<keyword evidence="1" id="KW-0732">Signal</keyword>
<dbReference type="EMBL" id="FWXS01000007">
    <property type="protein sequence ID" value="SMC76126.1"/>
    <property type="molecule type" value="Genomic_DNA"/>
</dbReference>
<evidence type="ECO:0000313" key="4">
    <source>
        <dbReference type="Proteomes" id="UP000192393"/>
    </source>
</evidence>
<dbReference type="SUPFAM" id="SSF160574">
    <property type="entry name" value="BT0923-like"/>
    <property type="match status" value="1"/>
</dbReference>
<organism evidence="3 4">
    <name type="scientific">Moheibacter sediminis</name>
    <dbReference type="NCBI Taxonomy" id="1434700"/>
    <lineage>
        <taxon>Bacteria</taxon>
        <taxon>Pseudomonadati</taxon>
        <taxon>Bacteroidota</taxon>
        <taxon>Flavobacteriia</taxon>
        <taxon>Flavobacteriales</taxon>
        <taxon>Weeksellaceae</taxon>
        <taxon>Moheibacter</taxon>
    </lineage>
</organism>